<keyword evidence="7 16" id="KW-1133">Transmembrane helix</keyword>
<evidence type="ECO:0000256" key="5">
    <source>
        <dbReference type="ARBA" id="ARBA00022692"/>
    </source>
</evidence>
<evidence type="ECO:0000256" key="8">
    <source>
        <dbReference type="ARBA" id="ARBA00023065"/>
    </source>
</evidence>
<evidence type="ECO:0000313" key="17">
    <source>
        <dbReference type="EMBL" id="AAP75351.1"/>
    </source>
</evidence>
<geneLocation type="mitochondrion" evidence="17"/>
<evidence type="ECO:0000256" key="13">
    <source>
        <dbReference type="ARBA" id="ARBA00064647"/>
    </source>
</evidence>
<evidence type="ECO:0000256" key="15">
    <source>
        <dbReference type="SAM" id="MobiDB-lite"/>
    </source>
</evidence>
<evidence type="ECO:0000256" key="4">
    <source>
        <dbReference type="ARBA" id="ARBA00022547"/>
    </source>
</evidence>
<keyword evidence="3 14" id="KW-0813">Transport</keyword>
<proteinExistence type="inferred from homology"/>
<comment type="function">
    <text evidence="12">Subunit 8, of the mitochondrial membrane ATP synthase complex (F(1)F(0) ATP synthase or Complex V) that produces ATP from ADP in the presence of a proton gradient across the membrane which is generated by electron transport complexes of the respiratory chain. ATP synthase complex consist of a soluble F(1) head domain - the catalytic core - and a membrane F(1) domain - the membrane proton channel. These two domains are linked by a central stalk rotating inside the F(1) region and a stationary peripheral stalk. During catalysis, ATP synthesis in the catalytic domain of F(1) is coupled via a rotary mechanism of the central stalk subunits to proton translocation. In vivo, can only synthesize ATP although its ATP hydrolase activity can be activated artificially in vitro. Part of the complex F(0) domain.</text>
</comment>
<dbReference type="GO" id="GO:0045259">
    <property type="term" value="C:proton-transporting ATP synthase complex"/>
    <property type="evidence" value="ECO:0007669"/>
    <property type="project" value="UniProtKB-KW"/>
</dbReference>
<dbReference type="GO" id="GO:0015078">
    <property type="term" value="F:proton transmembrane transporter activity"/>
    <property type="evidence" value="ECO:0007669"/>
    <property type="project" value="InterPro"/>
</dbReference>
<evidence type="ECO:0000256" key="10">
    <source>
        <dbReference type="ARBA" id="ARBA00023136"/>
    </source>
</evidence>
<accession>Q7YDS1</accession>
<dbReference type="EMBL" id="AY208445">
    <property type="protein sequence ID" value="AAP75351.1"/>
    <property type="molecule type" value="Genomic_DNA"/>
</dbReference>
<reference evidence="17" key="1">
    <citation type="journal article" date="2004" name="Mol. Phylogenet. Evol.">
        <title>Molecular systematics of the damselfishes (Teleostei: Pomacentridae): Bayesian phylogenetic analyses of mitochondrial and nuclear DNA sequences.</title>
        <authorList>
            <person name="Quenouille B."/>
            <person name="Bermingham E."/>
            <person name="Planes S."/>
        </authorList>
    </citation>
    <scope>NUCLEOTIDE SEQUENCE</scope>
</reference>
<evidence type="ECO:0000256" key="7">
    <source>
        <dbReference type="ARBA" id="ARBA00022989"/>
    </source>
</evidence>
<keyword evidence="11" id="KW-0066">ATP synthesis</keyword>
<evidence type="ECO:0000256" key="1">
    <source>
        <dbReference type="ARBA" id="ARBA00004304"/>
    </source>
</evidence>
<name>Q7YDS1_9TELE</name>
<protein>
    <recommendedName>
        <fullName evidence="14">ATP synthase complex subunit 8</fullName>
    </recommendedName>
</protein>
<dbReference type="GO" id="GO:0031966">
    <property type="term" value="C:mitochondrial membrane"/>
    <property type="evidence" value="ECO:0007669"/>
    <property type="project" value="UniProtKB-SubCell"/>
</dbReference>
<dbReference type="Pfam" id="PF00895">
    <property type="entry name" value="ATP-synt_8"/>
    <property type="match status" value="1"/>
</dbReference>
<evidence type="ECO:0000256" key="14">
    <source>
        <dbReference type="RuleBase" id="RU003661"/>
    </source>
</evidence>
<feature type="transmembrane region" description="Helical" evidence="16">
    <location>
        <begin position="6"/>
        <end position="24"/>
    </location>
</feature>
<keyword evidence="4 14" id="KW-0138">CF(0)</keyword>
<dbReference type="InterPro" id="IPR050635">
    <property type="entry name" value="ATPase_protein_8"/>
</dbReference>
<evidence type="ECO:0000256" key="6">
    <source>
        <dbReference type="ARBA" id="ARBA00022781"/>
    </source>
</evidence>
<evidence type="ECO:0000256" key="11">
    <source>
        <dbReference type="ARBA" id="ARBA00023310"/>
    </source>
</evidence>
<keyword evidence="6 14" id="KW-0375">Hydrogen ion transport</keyword>
<comment type="subcellular location">
    <subcellularLocation>
        <location evidence="1 14">Mitochondrion membrane</location>
        <topology evidence="1 14">Single-pass membrane protein</topology>
    </subcellularLocation>
</comment>
<dbReference type="AlphaFoldDB" id="Q7YDS1"/>
<keyword evidence="10 16" id="KW-0472">Membrane</keyword>
<dbReference type="GO" id="GO:0015986">
    <property type="term" value="P:proton motive force-driven ATP synthesis"/>
    <property type="evidence" value="ECO:0007669"/>
    <property type="project" value="InterPro"/>
</dbReference>
<dbReference type="InterPro" id="IPR001421">
    <property type="entry name" value="ATP8_metazoa"/>
</dbReference>
<evidence type="ECO:0000256" key="2">
    <source>
        <dbReference type="ARBA" id="ARBA00008892"/>
    </source>
</evidence>
<comment type="subunit">
    <text evidence="13">Component of the ATP synthase complex composed at least of ATP5F1A/subunit alpha, ATP5F1B/subunit beta, ATP5MC1/subunit c (homooctomer), MT-ATP6/subunit a, MT-ATP8/subunit 8, ATP5ME/subunit e, ATP5MF/subunit f, ATP5MG/subunit g, ATP5MK/subunit k, ATP5MJ/subunit j, ATP5F1C/subunit gamma, ATP5F1D/subunit delta, ATP5F1E/subunit epsilon, ATP5PF/subunit F6, ATP5PB/subunit b, ATP5PD/subunit d, ATP5PO/subunit OSCP. ATP synthase complex consists of a soluble F(1) head domain (subunits alpha(3) and beta(3)) - the catalytic core - and a membrane F(0) domain - the membrane proton channel (subunits c, a, 8, e, f, g, k and j). These two domains are linked by a central stalk (subunits gamma, delta, and epsilon) rotating inside the F1 region and a stationary peripheral stalk (subunits F6, b, d, and OSCP).</text>
</comment>
<dbReference type="PANTHER" id="PTHR39937:SF1">
    <property type="entry name" value="ATP SYNTHASE PROTEIN 8"/>
    <property type="match status" value="1"/>
</dbReference>
<keyword evidence="5 14" id="KW-0812">Transmembrane</keyword>
<organism evidence="17">
    <name type="scientific">Dischistodus melanotus</name>
    <name type="common">black-vent damsel</name>
    <dbReference type="NCBI Taxonomy" id="229123"/>
    <lineage>
        <taxon>Eukaryota</taxon>
        <taxon>Metazoa</taxon>
        <taxon>Chordata</taxon>
        <taxon>Craniata</taxon>
        <taxon>Vertebrata</taxon>
        <taxon>Euteleostomi</taxon>
        <taxon>Actinopterygii</taxon>
        <taxon>Neopterygii</taxon>
        <taxon>Teleostei</taxon>
        <taxon>Neoteleostei</taxon>
        <taxon>Acanthomorphata</taxon>
        <taxon>Ovalentaria</taxon>
        <taxon>Pomacentridae</taxon>
        <taxon>Dischistodus</taxon>
    </lineage>
</organism>
<sequence>MPQLDPAPWFTIFVFSWLVFLTFIPPKILAHTTPNEPTVQSTEKPKTGSWVWPWH</sequence>
<evidence type="ECO:0000256" key="3">
    <source>
        <dbReference type="ARBA" id="ARBA00022448"/>
    </source>
</evidence>
<evidence type="ECO:0000256" key="12">
    <source>
        <dbReference type="ARBA" id="ARBA00053067"/>
    </source>
</evidence>
<evidence type="ECO:0000256" key="9">
    <source>
        <dbReference type="ARBA" id="ARBA00023128"/>
    </source>
</evidence>
<dbReference type="PANTHER" id="PTHR39937">
    <property type="entry name" value="ATP SYNTHASE PROTEIN 8"/>
    <property type="match status" value="1"/>
</dbReference>
<evidence type="ECO:0000256" key="16">
    <source>
        <dbReference type="SAM" id="Phobius"/>
    </source>
</evidence>
<keyword evidence="9 14" id="KW-0496">Mitochondrion</keyword>
<keyword evidence="8 14" id="KW-0406">Ion transport</keyword>
<feature type="region of interest" description="Disordered" evidence="15">
    <location>
        <begin position="34"/>
        <end position="55"/>
    </location>
</feature>
<comment type="similarity">
    <text evidence="2 14">Belongs to the ATPase protein 8 family.</text>
</comment>